<reference evidence="2 3" key="1">
    <citation type="submission" date="2013-01" db="EMBL/GenBank/DDBJ databases">
        <authorList>
            <person name="Harkins D.M."/>
            <person name="Durkin A.S."/>
            <person name="Brinkac L.M."/>
            <person name="Haft D.H."/>
            <person name="Selengut J.D."/>
            <person name="Sanka R."/>
            <person name="DePew J."/>
            <person name="Purushe J."/>
            <person name="Hartskeerl R.A."/>
            <person name="Ahmed A."/>
            <person name="van der Linden H."/>
            <person name="Goris M.G.A."/>
            <person name="Vinetz J.M."/>
            <person name="Sutton G.G."/>
            <person name="Nierman W.C."/>
            <person name="Fouts D.E."/>
        </authorList>
    </citation>
    <scope>NUCLEOTIDE SEQUENCE [LARGE SCALE GENOMIC DNA]</scope>
    <source>
        <strain evidence="2 3">Brem 328</strain>
    </source>
</reference>
<proteinExistence type="predicted"/>
<dbReference type="EMBL" id="AHMS02000013">
    <property type="protein sequence ID" value="EMN18631.1"/>
    <property type="molecule type" value="Genomic_DNA"/>
</dbReference>
<evidence type="ECO:0000256" key="1">
    <source>
        <dbReference type="SAM" id="SignalP"/>
    </source>
</evidence>
<sequence>MNQTFGLLWMFASILFFASCSQAERISIDASSTTGLLFQGGIALGPNNQSQGNLESSEPKEIRAGLKTACTQKA</sequence>
<dbReference type="AlphaFoldDB" id="A0ABC9SLM3"/>
<organism evidence="2 3">
    <name type="scientific">Leptospira borgpetersenii str. Brem 328</name>
    <dbReference type="NCBI Taxonomy" id="1049780"/>
    <lineage>
        <taxon>Bacteria</taxon>
        <taxon>Pseudomonadati</taxon>
        <taxon>Spirochaetota</taxon>
        <taxon>Spirochaetia</taxon>
        <taxon>Leptospirales</taxon>
        <taxon>Leptospiraceae</taxon>
        <taxon>Leptospira</taxon>
    </lineage>
</organism>
<evidence type="ECO:0000313" key="3">
    <source>
        <dbReference type="Proteomes" id="UP000012166"/>
    </source>
</evidence>
<accession>A0ABC9SLM3</accession>
<dbReference type="RefSeq" id="WP_002724690.1">
    <property type="nucleotide sequence ID" value="NZ_AHMS02000013.1"/>
</dbReference>
<feature type="chain" id="PRO_5044743074" description="Lipoprotein" evidence="1">
    <location>
        <begin position="24"/>
        <end position="74"/>
    </location>
</feature>
<name>A0ABC9SLM3_LEPBO</name>
<gene>
    <name evidence="2" type="ORF">LEP1GSC056_2162</name>
</gene>
<comment type="caution">
    <text evidence="2">The sequence shown here is derived from an EMBL/GenBank/DDBJ whole genome shotgun (WGS) entry which is preliminary data.</text>
</comment>
<protein>
    <recommendedName>
        <fullName evidence="4">Lipoprotein</fullName>
    </recommendedName>
</protein>
<evidence type="ECO:0008006" key="4">
    <source>
        <dbReference type="Google" id="ProtNLM"/>
    </source>
</evidence>
<keyword evidence="1" id="KW-0732">Signal</keyword>
<evidence type="ECO:0000313" key="2">
    <source>
        <dbReference type="EMBL" id="EMN18631.1"/>
    </source>
</evidence>
<dbReference type="Proteomes" id="UP000012166">
    <property type="component" value="Unassembled WGS sequence"/>
</dbReference>
<feature type="signal peptide" evidence="1">
    <location>
        <begin position="1"/>
        <end position="23"/>
    </location>
</feature>